<reference evidence="1 2" key="1">
    <citation type="journal article" date="2024" name="bioRxiv">
        <title>A reference genome for Trichogramma kaykai: A tiny desert-dwelling parasitoid wasp with competing sex-ratio distorters.</title>
        <authorList>
            <person name="Culotta J."/>
            <person name="Lindsey A.R."/>
        </authorList>
    </citation>
    <scope>NUCLEOTIDE SEQUENCE [LARGE SCALE GENOMIC DNA]</scope>
    <source>
        <strain evidence="1 2">KSX58</strain>
    </source>
</reference>
<accession>A0ABD2XIG4</accession>
<dbReference type="EMBL" id="JBJJXI010000023">
    <property type="protein sequence ID" value="KAL3404637.1"/>
    <property type="molecule type" value="Genomic_DNA"/>
</dbReference>
<dbReference type="AlphaFoldDB" id="A0ABD2XIG4"/>
<comment type="caution">
    <text evidence="1">The sequence shown here is derived from an EMBL/GenBank/DDBJ whole genome shotgun (WGS) entry which is preliminary data.</text>
</comment>
<proteinExistence type="predicted"/>
<keyword evidence="2" id="KW-1185">Reference proteome</keyword>
<name>A0ABD2XIG4_9HYME</name>
<dbReference type="Proteomes" id="UP001627154">
    <property type="component" value="Unassembled WGS sequence"/>
</dbReference>
<organism evidence="1 2">
    <name type="scientific">Trichogramma kaykai</name>
    <dbReference type="NCBI Taxonomy" id="54128"/>
    <lineage>
        <taxon>Eukaryota</taxon>
        <taxon>Metazoa</taxon>
        <taxon>Ecdysozoa</taxon>
        <taxon>Arthropoda</taxon>
        <taxon>Hexapoda</taxon>
        <taxon>Insecta</taxon>
        <taxon>Pterygota</taxon>
        <taxon>Neoptera</taxon>
        <taxon>Endopterygota</taxon>
        <taxon>Hymenoptera</taxon>
        <taxon>Apocrita</taxon>
        <taxon>Proctotrupomorpha</taxon>
        <taxon>Chalcidoidea</taxon>
        <taxon>Trichogrammatidae</taxon>
        <taxon>Trichogramma</taxon>
    </lineage>
</organism>
<gene>
    <name evidence="1" type="ORF">TKK_002694</name>
</gene>
<evidence type="ECO:0000313" key="2">
    <source>
        <dbReference type="Proteomes" id="UP001627154"/>
    </source>
</evidence>
<sequence>MNHSELYSRNLEKMDIFDTNYFLINKKMLSLVGLWPYDDKASKNIKRSFFIAAIGVVTILPQVKNPSKNKTI</sequence>
<protein>
    <submittedName>
        <fullName evidence="1">Uncharacterized protein</fullName>
    </submittedName>
</protein>
<evidence type="ECO:0000313" key="1">
    <source>
        <dbReference type="EMBL" id="KAL3404637.1"/>
    </source>
</evidence>